<keyword evidence="1 2" id="KW-0238">DNA-binding</keyword>
<organism evidence="3 4">
    <name type="scientific">Breznakia pachnodae</name>
    <dbReference type="NCBI Taxonomy" id="265178"/>
    <lineage>
        <taxon>Bacteria</taxon>
        <taxon>Bacillati</taxon>
        <taxon>Bacillota</taxon>
        <taxon>Erysipelotrichia</taxon>
        <taxon>Erysipelotrichales</taxon>
        <taxon>Erysipelotrichaceae</taxon>
        <taxon>Breznakia</taxon>
    </lineage>
</organism>
<gene>
    <name evidence="3" type="ORF">J2S15_003583</name>
</gene>
<dbReference type="PIRSF" id="PIRSF002070">
    <property type="entry name" value="SSB"/>
    <property type="match status" value="1"/>
</dbReference>
<evidence type="ECO:0000256" key="1">
    <source>
        <dbReference type="ARBA" id="ARBA00023125"/>
    </source>
</evidence>
<evidence type="ECO:0000313" key="4">
    <source>
        <dbReference type="Proteomes" id="UP001230220"/>
    </source>
</evidence>
<evidence type="ECO:0000256" key="2">
    <source>
        <dbReference type="PIRNR" id="PIRNR002070"/>
    </source>
</evidence>
<dbReference type="InterPro" id="IPR012340">
    <property type="entry name" value="NA-bd_OB-fold"/>
</dbReference>
<dbReference type="GO" id="GO:0003677">
    <property type="term" value="F:DNA binding"/>
    <property type="evidence" value="ECO:0007669"/>
    <property type="project" value="UniProtKB-KW"/>
</dbReference>
<reference evidence="3 4" key="1">
    <citation type="submission" date="2023-07" db="EMBL/GenBank/DDBJ databases">
        <title>Genomic Encyclopedia of Type Strains, Phase IV (KMG-IV): sequencing the most valuable type-strain genomes for metagenomic binning, comparative biology and taxonomic classification.</title>
        <authorList>
            <person name="Goeker M."/>
        </authorList>
    </citation>
    <scope>NUCLEOTIDE SEQUENCE [LARGE SCALE GENOMIC DNA]</scope>
    <source>
        <strain evidence="3 4">DSM 16784</strain>
    </source>
</reference>
<dbReference type="RefSeq" id="WP_307410896.1">
    <property type="nucleotide sequence ID" value="NZ_JAUSUR010000008.1"/>
</dbReference>
<dbReference type="InterPro" id="IPR011344">
    <property type="entry name" value="ssDNA-bd"/>
</dbReference>
<comment type="caution">
    <text evidence="3">The sequence shown here is derived from an EMBL/GenBank/DDBJ whole genome shotgun (WGS) entry which is preliminary data.</text>
</comment>
<dbReference type="SUPFAM" id="SSF50249">
    <property type="entry name" value="Nucleic acid-binding proteins"/>
    <property type="match status" value="1"/>
</dbReference>
<dbReference type="PROSITE" id="PS50935">
    <property type="entry name" value="SSB"/>
    <property type="match status" value="1"/>
</dbReference>
<accession>A0ABU0E7E0</accession>
<dbReference type="EMBL" id="JAUSUR010000008">
    <property type="protein sequence ID" value="MDQ0362822.1"/>
    <property type="molecule type" value="Genomic_DNA"/>
</dbReference>
<dbReference type="InterPro" id="IPR000424">
    <property type="entry name" value="Primosome_PriB/ssb"/>
</dbReference>
<name>A0ABU0E7E0_9FIRM</name>
<dbReference type="CDD" id="cd04496">
    <property type="entry name" value="SSB_OBF"/>
    <property type="match status" value="1"/>
</dbReference>
<proteinExistence type="predicted"/>
<dbReference type="Gene3D" id="2.40.50.140">
    <property type="entry name" value="Nucleic acid-binding proteins"/>
    <property type="match status" value="1"/>
</dbReference>
<keyword evidence="4" id="KW-1185">Reference proteome</keyword>
<dbReference type="Proteomes" id="UP001230220">
    <property type="component" value="Unassembled WGS sequence"/>
</dbReference>
<protein>
    <recommendedName>
        <fullName evidence="2">Single-stranded DNA-binding protein</fullName>
    </recommendedName>
</protein>
<evidence type="ECO:0000313" key="3">
    <source>
        <dbReference type="EMBL" id="MDQ0362822.1"/>
    </source>
</evidence>
<sequence>MLNQFVIVGCLKEKPELKETANKIKYANITMIVKRNFKNTIGEYEYDEIVCTLWRGIAENCIDICEENSLIAIKGRIQTSTYVSEENKTYLNYEFIAEKVSFLNEA</sequence>
<dbReference type="Pfam" id="PF00436">
    <property type="entry name" value="SSB"/>
    <property type="match status" value="1"/>
</dbReference>